<sequence length="204" mass="22839">MVLQSIASRSAAVDHHTRPSPPPVRQGIAEFVEGRRRFLYWTDYNELSKAVGSISSGLLGFLSVGQVDTKGKARKLPIKPDIRKALCFPGGSTLMISHLQKESSYNSAIFLQIIEDLGGSVTSDGRSNHLHRAWVISPTWLKESFREGRFVDEMDYIVKDDEYEVKYRINLKNTVVKARANPVAPIKDWHGTVDSSSGLCNLFF</sequence>
<name>A0ACB9F6H2_CICIN</name>
<reference evidence="2" key="1">
    <citation type="journal article" date="2022" name="Mol. Ecol. Resour.">
        <title>The genomes of chicory, endive, great burdock and yacon provide insights into Asteraceae palaeo-polyploidization history and plant inulin production.</title>
        <authorList>
            <person name="Fan W."/>
            <person name="Wang S."/>
            <person name="Wang H."/>
            <person name="Wang A."/>
            <person name="Jiang F."/>
            <person name="Liu H."/>
            <person name="Zhao H."/>
            <person name="Xu D."/>
            <person name="Zhang Y."/>
        </authorList>
    </citation>
    <scope>NUCLEOTIDE SEQUENCE [LARGE SCALE GENOMIC DNA]</scope>
    <source>
        <strain evidence="2">cv. Punajuju</strain>
    </source>
</reference>
<evidence type="ECO:0000313" key="2">
    <source>
        <dbReference type="Proteomes" id="UP001055811"/>
    </source>
</evidence>
<comment type="caution">
    <text evidence="1">The sequence shown here is derived from an EMBL/GenBank/DDBJ whole genome shotgun (WGS) entry which is preliminary data.</text>
</comment>
<reference evidence="1 2" key="2">
    <citation type="journal article" date="2022" name="Mol. Ecol. Resour.">
        <title>The genomes of chicory, endive, great burdock and yacon provide insights into Asteraceae paleo-polyploidization history and plant inulin production.</title>
        <authorList>
            <person name="Fan W."/>
            <person name="Wang S."/>
            <person name="Wang H."/>
            <person name="Wang A."/>
            <person name="Jiang F."/>
            <person name="Liu H."/>
            <person name="Zhao H."/>
            <person name="Xu D."/>
            <person name="Zhang Y."/>
        </authorList>
    </citation>
    <scope>NUCLEOTIDE SEQUENCE [LARGE SCALE GENOMIC DNA]</scope>
    <source>
        <strain evidence="2">cv. Punajuju</strain>
        <tissue evidence="1">Leaves</tissue>
    </source>
</reference>
<gene>
    <name evidence="1" type="ORF">L2E82_16568</name>
</gene>
<dbReference type="EMBL" id="CM042011">
    <property type="protein sequence ID" value="KAI3766505.1"/>
    <property type="molecule type" value="Genomic_DNA"/>
</dbReference>
<organism evidence="1 2">
    <name type="scientific">Cichorium intybus</name>
    <name type="common">Chicory</name>
    <dbReference type="NCBI Taxonomy" id="13427"/>
    <lineage>
        <taxon>Eukaryota</taxon>
        <taxon>Viridiplantae</taxon>
        <taxon>Streptophyta</taxon>
        <taxon>Embryophyta</taxon>
        <taxon>Tracheophyta</taxon>
        <taxon>Spermatophyta</taxon>
        <taxon>Magnoliopsida</taxon>
        <taxon>eudicotyledons</taxon>
        <taxon>Gunneridae</taxon>
        <taxon>Pentapetalae</taxon>
        <taxon>asterids</taxon>
        <taxon>campanulids</taxon>
        <taxon>Asterales</taxon>
        <taxon>Asteraceae</taxon>
        <taxon>Cichorioideae</taxon>
        <taxon>Cichorieae</taxon>
        <taxon>Cichoriinae</taxon>
        <taxon>Cichorium</taxon>
    </lineage>
</organism>
<dbReference type="Proteomes" id="UP001055811">
    <property type="component" value="Linkage Group LG03"/>
</dbReference>
<proteinExistence type="predicted"/>
<accession>A0ACB9F6H2</accession>
<protein>
    <submittedName>
        <fullName evidence="1">Uncharacterized protein</fullName>
    </submittedName>
</protein>
<keyword evidence="2" id="KW-1185">Reference proteome</keyword>
<evidence type="ECO:0000313" key="1">
    <source>
        <dbReference type="EMBL" id="KAI3766505.1"/>
    </source>
</evidence>